<feature type="region of interest" description="Disordered" evidence="1">
    <location>
        <begin position="78"/>
        <end position="241"/>
    </location>
</feature>
<dbReference type="AlphaFoldDB" id="A0A6S7J9R3"/>
<feature type="compositionally biased region" description="Polar residues" evidence="1">
    <location>
        <begin position="118"/>
        <end position="128"/>
    </location>
</feature>
<name>A0A6S7J9R3_PARCT</name>
<keyword evidence="4" id="KW-1185">Reference proteome</keyword>
<evidence type="ECO:0000313" key="4">
    <source>
        <dbReference type="Proteomes" id="UP001152795"/>
    </source>
</evidence>
<evidence type="ECO:0000256" key="2">
    <source>
        <dbReference type="SAM" id="SignalP"/>
    </source>
</evidence>
<gene>
    <name evidence="3" type="ORF">PACLA_8A039654</name>
</gene>
<protein>
    <submittedName>
        <fullName evidence="3">Uncharacterized protein</fullName>
    </submittedName>
</protein>
<comment type="caution">
    <text evidence="3">The sequence shown here is derived from an EMBL/GenBank/DDBJ whole genome shotgun (WGS) entry which is preliminary data.</text>
</comment>
<dbReference type="EMBL" id="CACRXK020014455">
    <property type="protein sequence ID" value="CAB4026861.1"/>
    <property type="molecule type" value="Genomic_DNA"/>
</dbReference>
<reference evidence="3" key="1">
    <citation type="submission" date="2020-04" db="EMBL/GenBank/DDBJ databases">
        <authorList>
            <person name="Alioto T."/>
            <person name="Alioto T."/>
            <person name="Gomez Garrido J."/>
        </authorList>
    </citation>
    <scope>NUCLEOTIDE SEQUENCE</scope>
    <source>
        <strain evidence="3">A484AB</strain>
    </source>
</reference>
<proteinExistence type="predicted"/>
<feature type="compositionally biased region" description="Low complexity" evidence="1">
    <location>
        <begin position="80"/>
        <end position="94"/>
    </location>
</feature>
<feature type="region of interest" description="Disordered" evidence="1">
    <location>
        <begin position="246"/>
        <end position="265"/>
    </location>
</feature>
<evidence type="ECO:0000313" key="3">
    <source>
        <dbReference type="EMBL" id="CAB4026861.1"/>
    </source>
</evidence>
<accession>A0A6S7J9R3</accession>
<sequence>MLLCTGNYLLFFPLVASLLSCLHQLKHENVKLEARLTDLVKRRDHLLLVNSRLSKPSNLSAASSPSLTQDVKRAEIASPNVLESSRNSSLERNNQALSGKSPENGPSEVDALPKDGQEQTAKQQDLKIQSQTKEQLTTKKEQQQQRQRTHSDLPQTVKESSQQILDKKSPIKVDTPPNIDERLREAASSPPRGNKTTAEGKLATVSLSSIAGERPPNRQSPKSRKSPQGGGGKKMKSQEQLLQQEHQKIMQQQHQQLKQQQLNRQKFQQSHLLPLQQGNQQFNQHFAHQNSQLAFFKLPGYNGSEQHAMHQAKQGQMNGSPQQYNSQSLSRQFANFVPYMEPSSIHNVRMQGYMPVYPVENPLNKVSVQLL</sequence>
<feature type="chain" id="PRO_5043400259" evidence="2">
    <location>
        <begin position="18"/>
        <end position="371"/>
    </location>
</feature>
<dbReference type="OrthoDB" id="20839at2759"/>
<evidence type="ECO:0000256" key="1">
    <source>
        <dbReference type="SAM" id="MobiDB-lite"/>
    </source>
</evidence>
<dbReference type="Proteomes" id="UP001152795">
    <property type="component" value="Unassembled WGS sequence"/>
</dbReference>
<feature type="compositionally biased region" description="Polar residues" evidence="1">
    <location>
        <begin position="152"/>
        <end position="164"/>
    </location>
</feature>
<feature type="signal peptide" evidence="2">
    <location>
        <begin position="1"/>
        <end position="17"/>
    </location>
</feature>
<organism evidence="3 4">
    <name type="scientific">Paramuricea clavata</name>
    <name type="common">Red gorgonian</name>
    <name type="synonym">Violescent sea-whip</name>
    <dbReference type="NCBI Taxonomy" id="317549"/>
    <lineage>
        <taxon>Eukaryota</taxon>
        <taxon>Metazoa</taxon>
        <taxon>Cnidaria</taxon>
        <taxon>Anthozoa</taxon>
        <taxon>Octocorallia</taxon>
        <taxon>Malacalcyonacea</taxon>
        <taxon>Plexauridae</taxon>
        <taxon>Paramuricea</taxon>
    </lineage>
</organism>
<keyword evidence="2" id="KW-0732">Signal</keyword>